<evidence type="ECO:0000313" key="2">
    <source>
        <dbReference type="EMBL" id="BCD98118.1"/>
    </source>
</evidence>
<dbReference type="Pfam" id="PF04519">
    <property type="entry name" value="Bactofilin"/>
    <property type="match status" value="1"/>
</dbReference>
<dbReference type="EMBL" id="AP023086">
    <property type="protein sequence ID" value="BCD98118.1"/>
    <property type="molecule type" value="Genomic_DNA"/>
</dbReference>
<sequence>MFGSKKEVDHGSNHTLISRGTKVVGDIHFVGELQIEGQVVGNVIAEGGKDARLVIHDKGSVEGEVRVSAAVINGKVCGDVRSTAHIELASKAIIQGNVYYNIIEMVKGSQVNGSLVHFDEKADNAKKVENIAAAKAKPAQ</sequence>
<gene>
    <name evidence="2" type="ORF">MARGE09_P2319</name>
</gene>
<reference evidence="2 3" key="1">
    <citation type="journal article" date="2022" name="IScience">
        <title>An ultrasensitive nanofiber-based assay for enzymatic hydrolysis and deep-sea microbial degradation of cellulose.</title>
        <authorList>
            <person name="Tsudome M."/>
            <person name="Tachioka M."/>
            <person name="Miyazaki M."/>
            <person name="Uchimura K."/>
            <person name="Tsuda M."/>
            <person name="Takaki Y."/>
            <person name="Deguchi S."/>
        </authorList>
    </citation>
    <scope>NUCLEOTIDE SEQUENCE [LARGE SCALE GENOMIC DNA]</scope>
    <source>
        <strain evidence="2 3">GE09</strain>
    </source>
</reference>
<proteinExistence type="inferred from homology"/>
<comment type="similarity">
    <text evidence="1">Belongs to the bactofilin family.</text>
</comment>
<dbReference type="PANTHER" id="PTHR35024">
    <property type="entry name" value="HYPOTHETICAL CYTOSOLIC PROTEIN"/>
    <property type="match status" value="1"/>
</dbReference>
<evidence type="ECO:0000313" key="3">
    <source>
        <dbReference type="Proteomes" id="UP001320119"/>
    </source>
</evidence>
<protein>
    <recommendedName>
        <fullName evidence="4">Polymer-forming cytoskeletal protein</fullName>
    </recommendedName>
</protein>
<dbReference type="KEGG" id="marq:MARGE09_P2319"/>
<dbReference type="Proteomes" id="UP001320119">
    <property type="component" value="Chromosome"/>
</dbReference>
<organism evidence="2 3">
    <name type="scientific">Marinagarivorans cellulosilyticus</name>
    <dbReference type="NCBI Taxonomy" id="2721545"/>
    <lineage>
        <taxon>Bacteria</taxon>
        <taxon>Pseudomonadati</taxon>
        <taxon>Pseudomonadota</taxon>
        <taxon>Gammaproteobacteria</taxon>
        <taxon>Cellvibrionales</taxon>
        <taxon>Cellvibrionaceae</taxon>
        <taxon>Marinagarivorans</taxon>
    </lineage>
</organism>
<evidence type="ECO:0008006" key="4">
    <source>
        <dbReference type="Google" id="ProtNLM"/>
    </source>
</evidence>
<dbReference type="RefSeq" id="WP_236982262.1">
    <property type="nucleotide sequence ID" value="NZ_AP023086.1"/>
</dbReference>
<dbReference type="PANTHER" id="PTHR35024:SF4">
    <property type="entry name" value="POLYMER-FORMING CYTOSKELETAL PROTEIN"/>
    <property type="match status" value="1"/>
</dbReference>
<keyword evidence="3" id="KW-1185">Reference proteome</keyword>
<dbReference type="AlphaFoldDB" id="A0AAN2BKI5"/>
<dbReference type="InterPro" id="IPR007607">
    <property type="entry name" value="BacA/B"/>
</dbReference>
<evidence type="ECO:0000256" key="1">
    <source>
        <dbReference type="ARBA" id="ARBA00044755"/>
    </source>
</evidence>
<name>A0AAN2BKI5_9GAMM</name>
<accession>A0AAN2BKI5</accession>